<dbReference type="PANTHER" id="PTHR43531:SF14">
    <property type="entry name" value="METHYL-ACCEPTING CHEMOTAXIS PROTEIN I-RELATED"/>
    <property type="match status" value="1"/>
</dbReference>
<evidence type="ECO:0000259" key="16">
    <source>
        <dbReference type="PROSITE" id="PS50885"/>
    </source>
</evidence>
<dbReference type="InterPro" id="IPR003660">
    <property type="entry name" value="HAMP_dom"/>
</dbReference>
<keyword evidence="3" id="KW-0488">Methylation</keyword>
<evidence type="ECO:0000256" key="8">
    <source>
        <dbReference type="ARBA" id="ARBA00023136"/>
    </source>
</evidence>
<dbReference type="SUPFAM" id="SSF47170">
    <property type="entry name" value="Aspartate receptor, ligand-binding domain"/>
    <property type="match status" value="1"/>
</dbReference>
<evidence type="ECO:0000313" key="18">
    <source>
        <dbReference type="Proteomes" id="UP001489897"/>
    </source>
</evidence>
<dbReference type="InterPro" id="IPR035440">
    <property type="entry name" value="4HB_MCP_dom_sf"/>
</dbReference>
<dbReference type="PRINTS" id="PR00260">
    <property type="entry name" value="CHEMTRNSDUCR"/>
</dbReference>
<evidence type="ECO:0000256" key="13">
    <source>
        <dbReference type="SAM" id="MobiDB-lite"/>
    </source>
</evidence>
<keyword evidence="4" id="KW-0145">Chemotaxis</keyword>
<name>A0ABU9RNR6_9BURK</name>
<dbReference type="Pfam" id="PF02203">
    <property type="entry name" value="TarH"/>
    <property type="match status" value="1"/>
</dbReference>
<feature type="transmembrane region" description="Helical" evidence="14">
    <location>
        <begin position="190"/>
        <end position="216"/>
    </location>
</feature>
<evidence type="ECO:0000256" key="4">
    <source>
        <dbReference type="ARBA" id="ARBA00022500"/>
    </source>
</evidence>
<evidence type="ECO:0000256" key="9">
    <source>
        <dbReference type="ARBA" id="ARBA00023224"/>
    </source>
</evidence>
<dbReference type="PROSITE" id="PS50885">
    <property type="entry name" value="HAMP"/>
    <property type="match status" value="1"/>
</dbReference>
<evidence type="ECO:0000256" key="14">
    <source>
        <dbReference type="SAM" id="Phobius"/>
    </source>
</evidence>
<keyword evidence="5" id="KW-0997">Cell inner membrane</keyword>
<evidence type="ECO:0000256" key="10">
    <source>
        <dbReference type="ARBA" id="ARBA00029447"/>
    </source>
</evidence>
<dbReference type="PANTHER" id="PTHR43531">
    <property type="entry name" value="PROTEIN ICFG"/>
    <property type="match status" value="1"/>
</dbReference>
<keyword evidence="8 14" id="KW-0472">Membrane</keyword>
<feature type="region of interest" description="Disordered" evidence="13">
    <location>
        <begin position="522"/>
        <end position="543"/>
    </location>
</feature>
<feature type="transmembrane region" description="Helical" evidence="14">
    <location>
        <begin position="12"/>
        <end position="33"/>
    </location>
</feature>
<dbReference type="SUPFAM" id="SSF58104">
    <property type="entry name" value="Methyl-accepting chemotaxis protein (MCP) signaling domain"/>
    <property type="match status" value="1"/>
</dbReference>
<evidence type="ECO:0000256" key="11">
    <source>
        <dbReference type="PROSITE-ProRule" id="PRU00284"/>
    </source>
</evidence>
<evidence type="ECO:0000313" key="17">
    <source>
        <dbReference type="EMBL" id="MEM5421721.1"/>
    </source>
</evidence>
<comment type="subcellular location">
    <subcellularLocation>
        <location evidence="1">Cell inner membrane</location>
        <topology evidence="1">Multi-pass membrane protein</topology>
    </subcellularLocation>
</comment>
<evidence type="ECO:0000256" key="1">
    <source>
        <dbReference type="ARBA" id="ARBA00004429"/>
    </source>
</evidence>
<protein>
    <submittedName>
        <fullName evidence="17">Methyl-accepting chemotaxis protein</fullName>
    </submittedName>
</protein>
<dbReference type="InterPro" id="IPR004089">
    <property type="entry name" value="MCPsignal_dom"/>
</dbReference>
<feature type="domain" description="HAMP" evidence="16">
    <location>
        <begin position="213"/>
        <end position="265"/>
    </location>
</feature>
<reference evidence="17 18" key="1">
    <citation type="submission" date="2024-01" db="EMBL/GenBank/DDBJ databases">
        <title>The diversity of rhizobia nodulating Mimosa spp. in eleven states of Brazil covering several biomes is determined by host plant, location, and edaphic factors.</title>
        <authorList>
            <person name="Rouws L."/>
            <person name="Barauna A."/>
            <person name="Beukes C."/>
            <person name="De Faria S.M."/>
            <person name="Gross E."/>
            <person name="Dos Reis Junior F.B."/>
            <person name="Simon M."/>
            <person name="Maluk M."/>
            <person name="Odee D.W."/>
            <person name="Kenicer G."/>
            <person name="Young J.P.W."/>
            <person name="Reis V.M."/>
            <person name="Zilli J."/>
            <person name="James E.K."/>
        </authorList>
    </citation>
    <scope>NUCLEOTIDE SEQUENCE [LARGE SCALE GENOMIC DNA]</scope>
    <source>
        <strain evidence="17 18">JPY167</strain>
    </source>
</reference>
<evidence type="ECO:0000259" key="15">
    <source>
        <dbReference type="PROSITE" id="PS50111"/>
    </source>
</evidence>
<accession>A0ABU9RNR6</accession>
<sequence length="543" mass="57084">MLGNITIRRGLTLVIGIFVAFLLTVIGVSYGALKITNDSLHDAQRGAQSLDALKSSSERLLQVRLALGGYETLFSVGKATDGLLDKAHEVLVNSNKEFARYSAGPFDDPEEARLAQAVSSAREALVSQALEPEYKSLVDNDFNTFRTIQGETADRYYGAYAKAIDALETWQATRQQHDADTAAQRFRLSLIVFGVIGVVGVAIGVFARVGLAAAVVKPVNHAIRHFERIAAGDLTVDVRVRSKNEMGQLLGALQTMRDGLVGTVSRVRGSTHEITQGAKQIASGNVDLSDRTAQQAAALEETAASIEELSAAVRQNTDGAKEASGLAQTALETVTRGADVVARVNATMNDITASSQKVEEITGIIEGIAFQTNILALNAAVEAARAGEQGRGFAVVASEVRSLAQRSGTAAKEIKELIAASAATVGAGARLVEDARRTMDEARSAVARVSGIMSEIETATHEQSDGIEQVNRAIAQIDEVTQRNAALVEEAAAAAQSLESQADLLREAVAVFNLRGAGQAGTRPAQAAAADARAARGSTPALA</sequence>
<dbReference type="PROSITE" id="PS50111">
    <property type="entry name" value="CHEMOTAXIS_TRANSDUC_2"/>
    <property type="match status" value="1"/>
</dbReference>
<dbReference type="RefSeq" id="WP_342946894.1">
    <property type="nucleotide sequence ID" value="NZ_JAYMRV010000003.1"/>
</dbReference>
<gene>
    <name evidence="17" type="ORF">VSR73_11690</name>
</gene>
<comment type="similarity">
    <text evidence="10">Belongs to the methyl-accepting chemotaxis (MCP) protein family.</text>
</comment>
<dbReference type="CDD" id="cd06225">
    <property type="entry name" value="HAMP"/>
    <property type="match status" value="1"/>
</dbReference>
<evidence type="ECO:0000256" key="5">
    <source>
        <dbReference type="ARBA" id="ARBA00022519"/>
    </source>
</evidence>
<proteinExistence type="inferred from homology"/>
<feature type="coiled-coil region" evidence="12">
    <location>
        <begin position="470"/>
        <end position="508"/>
    </location>
</feature>
<feature type="domain" description="Methyl-accepting transducer" evidence="15">
    <location>
        <begin position="270"/>
        <end position="499"/>
    </location>
</feature>
<evidence type="ECO:0000256" key="2">
    <source>
        <dbReference type="ARBA" id="ARBA00022475"/>
    </source>
</evidence>
<dbReference type="SMART" id="SM00304">
    <property type="entry name" value="HAMP"/>
    <property type="match status" value="1"/>
</dbReference>
<keyword evidence="7 14" id="KW-1133">Transmembrane helix</keyword>
<dbReference type="InterPro" id="IPR051310">
    <property type="entry name" value="MCP_chemotaxis"/>
</dbReference>
<keyword evidence="9 11" id="KW-0807">Transducer</keyword>
<keyword evidence="6 14" id="KW-0812">Transmembrane</keyword>
<dbReference type="Pfam" id="PF00015">
    <property type="entry name" value="MCPsignal"/>
    <property type="match status" value="1"/>
</dbReference>
<dbReference type="EMBL" id="JAYMRV010000003">
    <property type="protein sequence ID" value="MEM5421721.1"/>
    <property type="molecule type" value="Genomic_DNA"/>
</dbReference>
<dbReference type="Pfam" id="PF00672">
    <property type="entry name" value="HAMP"/>
    <property type="match status" value="1"/>
</dbReference>
<dbReference type="InterPro" id="IPR003122">
    <property type="entry name" value="Tar_rcpt_lig-bd"/>
</dbReference>
<keyword evidence="12" id="KW-0175">Coiled coil</keyword>
<evidence type="ECO:0000256" key="3">
    <source>
        <dbReference type="ARBA" id="ARBA00022481"/>
    </source>
</evidence>
<keyword evidence="2" id="KW-1003">Cell membrane</keyword>
<organism evidence="17 18">
    <name type="scientific">Paraburkholderia ferrariae</name>
    <dbReference type="NCBI Taxonomy" id="386056"/>
    <lineage>
        <taxon>Bacteria</taxon>
        <taxon>Pseudomonadati</taxon>
        <taxon>Pseudomonadota</taxon>
        <taxon>Betaproteobacteria</taxon>
        <taxon>Burkholderiales</taxon>
        <taxon>Burkholderiaceae</taxon>
        <taxon>Paraburkholderia</taxon>
    </lineage>
</organism>
<comment type="caution">
    <text evidence="17">The sequence shown here is derived from an EMBL/GenBank/DDBJ whole genome shotgun (WGS) entry which is preliminary data.</text>
</comment>
<dbReference type="CDD" id="cd11386">
    <property type="entry name" value="MCP_signal"/>
    <property type="match status" value="1"/>
</dbReference>
<dbReference type="Proteomes" id="UP001489897">
    <property type="component" value="Unassembled WGS sequence"/>
</dbReference>
<evidence type="ECO:0000256" key="12">
    <source>
        <dbReference type="SAM" id="Coils"/>
    </source>
</evidence>
<dbReference type="SMART" id="SM00283">
    <property type="entry name" value="MA"/>
    <property type="match status" value="1"/>
</dbReference>
<keyword evidence="18" id="KW-1185">Reference proteome</keyword>
<dbReference type="Gene3D" id="1.10.287.950">
    <property type="entry name" value="Methyl-accepting chemotaxis protein"/>
    <property type="match status" value="1"/>
</dbReference>
<dbReference type="InterPro" id="IPR004090">
    <property type="entry name" value="Chemotax_Me-accpt_rcpt"/>
</dbReference>
<evidence type="ECO:0000256" key="6">
    <source>
        <dbReference type="ARBA" id="ARBA00022692"/>
    </source>
</evidence>
<evidence type="ECO:0000256" key="7">
    <source>
        <dbReference type="ARBA" id="ARBA00022989"/>
    </source>
</evidence>
<dbReference type="Gene3D" id="1.20.120.30">
    <property type="entry name" value="Aspartate receptor, ligand-binding domain"/>
    <property type="match status" value="1"/>
</dbReference>